<dbReference type="InterPro" id="IPR003594">
    <property type="entry name" value="HATPase_dom"/>
</dbReference>
<dbReference type="SUPFAM" id="SSF55874">
    <property type="entry name" value="ATPase domain of HSP90 chaperone/DNA topoisomerase II/histidine kinase"/>
    <property type="match status" value="1"/>
</dbReference>
<dbReference type="InterPro" id="IPR036890">
    <property type="entry name" value="HATPase_C_sf"/>
</dbReference>
<dbReference type="PROSITE" id="PS50109">
    <property type="entry name" value="HIS_KIN"/>
    <property type="match status" value="1"/>
</dbReference>
<dbReference type="PANTHER" id="PTHR43065">
    <property type="entry name" value="SENSOR HISTIDINE KINASE"/>
    <property type="match status" value="1"/>
</dbReference>
<dbReference type="CDD" id="cd00082">
    <property type="entry name" value="HisKA"/>
    <property type="match status" value="1"/>
</dbReference>
<evidence type="ECO:0000313" key="7">
    <source>
        <dbReference type="Proteomes" id="UP001209701"/>
    </source>
</evidence>
<name>A0ABT2YA17_9BURK</name>
<accession>A0ABT2YA17</accession>
<dbReference type="Proteomes" id="UP001209701">
    <property type="component" value="Unassembled WGS sequence"/>
</dbReference>
<dbReference type="CDD" id="cd00075">
    <property type="entry name" value="HATPase"/>
    <property type="match status" value="1"/>
</dbReference>
<comment type="caution">
    <text evidence="6">The sequence shown here is derived from an EMBL/GenBank/DDBJ whole genome shotgun (WGS) entry which is preliminary data.</text>
</comment>
<evidence type="ECO:0000256" key="3">
    <source>
        <dbReference type="ARBA" id="ARBA00022553"/>
    </source>
</evidence>
<dbReference type="Gene3D" id="3.30.565.10">
    <property type="entry name" value="Histidine kinase-like ATPase, C-terminal domain"/>
    <property type="match status" value="1"/>
</dbReference>
<feature type="domain" description="Histidine kinase" evidence="5">
    <location>
        <begin position="454"/>
        <end position="688"/>
    </location>
</feature>
<dbReference type="PANTHER" id="PTHR43065:SF47">
    <property type="match status" value="1"/>
</dbReference>
<dbReference type="InterPro" id="IPR004358">
    <property type="entry name" value="Sig_transdc_His_kin-like_C"/>
</dbReference>
<reference evidence="6 7" key="1">
    <citation type="submission" date="2021-11" db="EMBL/GenBank/DDBJ databases">
        <authorList>
            <person name="Liang Q."/>
            <person name="Mou H."/>
            <person name="Liu Z."/>
        </authorList>
    </citation>
    <scope>NUCLEOTIDE SEQUENCE [LARGE SCALE GENOMIC DNA]</scope>
    <source>
        <strain evidence="6 7">CHU3</strain>
    </source>
</reference>
<gene>
    <name evidence="6" type="ORF">LNV07_03445</name>
</gene>
<dbReference type="Gene3D" id="1.10.287.130">
    <property type="match status" value="1"/>
</dbReference>
<dbReference type="InterPro" id="IPR036097">
    <property type="entry name" value="HisK_dim/P_sf"/>
</dbReference>
<keyword evidence="3" id="KW-0597">Phosphoprotein</keyword>
<dbReference type="GO" id="GO:0016301">
    <property type="term" value="F:kinase activity"/>
    <property type="evidence" value="ECO:0007669"/>
    <property type="project" value="UniProtKB-KW"/>
</dbReference>
<keyword evidence="4" id="KW-0175">Coiled coil</keyword>
<dbReference type="SUPFAM" id="SSF47384">
    <property type="entry name" value="Homodimeric domain of signal transducing histidine kinase"/>
    <property type="match status" value="1"/>
</dbReference>
<keyword evidence="6" id="KW-0808">Transferase</keyword>
<dbReference type="SMART" id="SM00387">
    <property type="entry name" value="HATPase_c"/>
    <property type="match status" value="1"/>
</dbReference>
<dbReference type="PRINTS" id="PR00344">
    <property type="entry name" value="BCTRLSENSOR"/>
</dbReference>
<keyword evidence="6" id="KW-0418">Kinase</keyword>
<dbReference type="InterPro" id="IPR003661">
    <property type="entry name" value="HisK_dim/P_dom"/>
</dbReference>
<evidence type="ECO:0000256" key="1">
    <source>
        <dbReference type="ARBA" id="ARBA00000085"/>
    </source>
</evidence>
<evidence type="ECO:0000256" key="4">
    <source>
        <dbReference type="SAM" id="Coils"/>
    </source>
</evidence>
<evidence type="ECO:0000259" key="5">
    <source>
        <dbReference type="PROSITE" id="PS50109"/>
    </source>
</evidence>
<dbReference type="RefSeq" id="WP_263569786.1">
    <property type="nucleotide sequence ID" value="NZ_JAJIRN010000002.1"/>
</dbReference>
<evidence type="ECO:0000256" key="2">
    <source>
        <dbReference type="ARBA" id="ARBA00012438"/>
    </source>
</evidence>
<organism evidence="6 7">
    <name type="scientific">Roseateles oligotrophus</name>
    <dbReference type="NCBI Taxonomy" id="1769250"/>
    <lineage>
        <taxon>Bacteria</taxon>
        <taxon>Pseudomonadati</taxon>
        <taxon>Pseudomonadota</taxon>
        <taxon>Betaproteobacteria</taxon>
        <taxon>Burkholderiales</taxon>
        <taxon>Sphaerotilaceae</taxon>
        <taxon>Roseateles</taxon>
    </lineage>
</organism>
<feature type="coiled-coil region" evidence="4">
    <location>
        <begin position="407"/>
        <end position="438"/>
    </location>
</feature>
<protein>
    <recommendedName>
        <fullName evidence="2">histidine kinase</fullName>
        <ecNumber evidence="2">2.7.13.3</ecNumber>
    </recommendedName>
</protein>
<keyword evidence="7" id="KW-1185">Reference proteome</keyword>
<proteinExistence type="predicted"/>
<dbReference type="Pfam" id="PF02518">
    <property type="entry name" value="HATPase_c"/>
    <property type="match status" value="1"/>
</dbReference>
<evidence type="ECO:0000313" key="6">
    <source>
        <dbReference type="EMBL" id="MCV2367150.1"/>
    </source>
</evidence>
<dbReference type="EC" id="2.7.13.3" evidence="2"/>
<sequence>MIDPASATRPGALDTLGHLDVEINLQQARAHVTGFEQAHFTQHLQAIRAATLSKEQAIELDCLQIMALSMQADANPNELLLRARELLGMGQARAALLAQAAAWRAIQWVQTRLKLHHAALESVAMAAELYQRGGHPALAMLMQVSRCPVLFMAEMYAELRQASTELLQEEAATLSPATHQLLLNNKASAAYYLANEESNALLAKTYWQECLSTHQQGLLFTQQHGLAYAELVAHLNLAVVNATLGRAADCRMHLRLLHEQCQGQPMQASWLLWERVSKVLVQCHEGQREQAWHALLALDAELINGPPHSSGHRDATLQAMRVFGERWGYLDQALRASLMQLKQERSRKRELARALGETVNAVIERPRLLQENEQLAQHGSELEISLAQRNQELSAALAKVQAEASVRAAAEAALQQAHDELEQRVRQRTDELGQAMRALMQQEKQLALSRMLAGMAHEMNTPLGNARMAASSIQERSQELASQAAQGSLKRSQLQELLAGLSEGGALMDRALERVSDLVLRFKALDQPSSSESRSDFNLVGLIEGLSANWQNQLKQRGATLQLEIPRALTLRGHPHALIQVLQQLFENSLHHGLAGRSDGLMRLAVRVDGQQLTLQWQDDGCGIPADHLPRVFEPFFSSRLGQDGAGLGLAMVHSLVVDLMGGQINVISPAPLLSRIGGTRFELKLPI</sequence>
<comment type="catalytic activity">
    <reaction evidence="1">
        <text>ATP + protein L-histidine = ADP + protein N-phospho-L-histidine.</text>
        <dbReference type="EC" id="2.7.13.3"/>
    </reaction>
</comment>
<dbReference type="InterPro" id="IPR005467">
    <property type="entry name" value="His_kinase_dom"/>
</dbReference>
<dbReference type="EMBL" id="JAJIRN010000002">
    <property type="protein sequence ID" value="MCV2367150.1"/>
    <property type="molecule type" value="Genomic_DNA"/>
</dbReference>